<dbReference type="InterPro" id="IPR015817">
    <property type="entry name" value="Vitellinogen_open_b-sht_sub1"/>
</dbReference>
<dbReference type="InterPro" id="IPR015816">
    <property type="entry name" value="Vitellinogen_b-sht_N"/>
</dbReference>
<proteinExistence type="predicted"/>
<reference evidence="14" key="1">
    <citation type="submission" date="2014-03" db="EMBL/GenBank/DDBJ databases">
        <authorList>
            <person name="Aksoy S."/>
            <person name="Warren W."/>
            <person name="Wilson R.K."/>
        </authorList>
    </citation>
    <scope>NUCLEOTIDE SEQUENCE [LARGE SCALE GENOMIC DNA]</scope>
    <source>
        <strain evidence="14">IAEA</strain>
    </source>
</reference>
<dbReference type="GO" id="GO:0005576">
    <property type="term" value="C:extracellular region"/>
    <property type="evidence" value="ECO:0007669"/>
    <property type="project" value="UniProtKB-SubCell"/>
</dbReference>
<dbReference type="FunFam" id="1.25.10.20:FF:000005">
    <property type="entry name" value="Apolipoprotein lipid transfer particle"/>
    <property type="match status" value="1"/>
</dbReference>
<dbReference type="FunFam" id="2.30.230.10:FF:000007">
    <property type="entry name" value="Apolipoprotein lipid transfer particle"/>
    <property type="match status" value="1"/>
</dbReference>
<keyword evidence="3" id="KW-0964">Secreted</keyword>
<dbReference type="Gene3D" id="2.20.50.20">
    <property type="entry name" value="Lipovitellin. Chain A, domain 3"/>
    <property type="match status" value="1"/>
</dbReference>
<dbReference type="SUPFAM" id="SSF48431">
    <property type="entry name" value="Lipovitellin-phosvitin complex, superhelical domain"/>
    <property type="match status" value="1"/>
</dbReference>
<feature type="region of interest" description="Disordered" evidence="10">
    <location>
        <begin position="826"/>
        <end position="845"/>
    </location>
</feature>
<evidence type="ECO:0000256" key="2">
    <source>
        <dbReference type="ARBA" id="ARBA00022448"/>
    </source>
</evidence>
<evidence type="ECO:0000256" key="3">
    <source>
        <dbReference type="ARBA" id="ARBA00022525"/>
    </source>
</evidence>
<dbReference type="SMART" id="SM01169">
    <property type="entry name" value="DUF1943"/>
    <property type="match status" value="1"/>
</dbReference>
<dbReference type="InterPro" id="IPR011030">
    <property type="entry name" value="Lipovitellin_superhlx_dom"/>
</dbReference>
<evidence type="ECO:0000259" key="11">
    <source>
        <dbReference type="PROSITE" id="PS51211"/>
    </source>
</evidence>
<dbReference type="SMART" id="SM00638">
    <property type="entry name" value="LPD_N"/>
    <property type="match status" value="1"/>
</dbReference>
<keyword evidence="7" id="KW-1015">Disulfide bond</keyword>
<keyword evidence="8" id="KW-0325">Glycoprotein</keyword>
<dbReference type="PROSITE" id="PS51233">
    <property type="entry name" value="VWFD"/>
    <property type="match status" value="1"/>
</dbReference>
<feature type="compositionally biased region" description="Acidic residues" evidence="10">
    <location>
        <begin position="833"/>
        <end position="842"/>
    </location>
</feature>
<name>A0A1A9W006_9MUSC</name>
<organism evidence="13 14">
    <name type="scientific">Glossina brevipalpis</name>
    <dbReference type="NCBI Taxonomy" id="37001"/>
    <lineage>
        <taxon>Eukaryota</taxon>
        <taxon>Metazoa</taxon>
        <taxon>Ecdysozoa</taxon>
        <taxon>Arthropoda</taxon>
        <taxon>Hexapoda</taxon>
        <taxon>Insecta</taxon>
        <taxon>Pterygota</taxon>
        <taxon>Neoptera</taxon>
        <taxon>Endopterygota</taxon>
        <taxon>Diptera</taxon>
        <taxon>Brachycera</taxon>
        <taxon>Muscomorpha</taxon>
        <taxon>Hippoboscoidea</taxon>
        <taxon>Glossinidae</taxon>
        <taxon>Glossina</taxon>
    </lineage>
</organism>
<evidence type="ECO:0000256" key="10">
    <source>
        <dbReference type="SAM" id="MobiDB-lite"/>
    </source>
</evidence>
<dbReference type="PANTHER" id="PTHR23345:SF15">
    <property type="entry name" value="VITELLOGENIN 1-RELATED"/>
    <property type="match status" value="1"/>
</dbReference>
<dbReference type="GO" id="GO:0005319">
    <property type="term" value="F:lipid transporter activity"/>
    <property type="evidence" value="ECO:0007669"/>
    <property type="project" value="InterPro"/>
</dbReference>
<reference evidence="13" key="2">
    <citation type="submission" date="2020-05" db="UniProtKB">
        <authorList>
            <consortium name="EnsemblMetazoa"/>
        </authorList>
    </citation>
    <scope>IDENTIFICATION</scope>
    <source>
        <strain evidence="13">IAEA</strain>
    </source>
</reference>
<evidence type="ECO:0000256" key="9">
    <source>
        <dbReference type="PROSITE-ProRule" id="PRU00557"/>
    </source>
</evidence>
<feature type="domain" description="VWFD" evidence="12">
    <location>
        <begin position="3792"/>
        <end position="3972"/>
    </location>
</feature>
<dbReference type="Proteomes" id="UP000091820">
    <property type="component" value="Unassembled WGS sequence"/>
</dbReference>
<dbReference type="Pfam" id="PF06448">
    <property type="entry name" value="DUF1081"/>
    <property type="match status" value="1"/>
</dbReference>
<dbReference type="Pfam" id="PF09172">
    <property type="entry name" value="Vit_open_b-sht"/>
    <property type="match status" value="1"/>
</dbReference>
<evidence type="ECO:0000313" key="14">
    <source>
        <dbReference type="Proteomes" id="UP000091820"/>
    </source>
</evidence>
<dbReference type="SUPFAM" id="SSF56968">
    <property type="entry name" value="Lipovitellin-phosvitin complex, beta-sheet shell regions"/>
    <property type="match status" value="2"/>
</dbReference>
<protein>
    <recommendedName>
        <fullName evidence="15">Vitellogenin domain-containing protein</fullName>
    </recommendedName>
</protein>
<keyword evidence="6" id="KW-0445">Lipid transport</keyword>
<dbReference type="InterPro" id="IPR001846">
    <property type="entry name" value="VWF_type-D"/>
</dbReference>
<dbReference type="GO" id="GO:0045735">
    <property type="term" value="F:nutrient reservoir activity"/>
    <property type="evidence" value="ECO:0007669"/>
    <property type="project" value="UniProtKB-KW"/>
</dbReference>
<evidence type="ECO:0000256" key="7">
    <source>
        <dbReference type="ARBA" id="ARBA00023157"/>
    </source>
</evidence>
<dbReference type="Pfam" id="PF01347">
    <property type="entry name" value="Vitellogenin_N"/>
    <property type="match status" value="1"/>
</dbReference>
<dbReference type="Gene3D" id="2.30.230.10">
    <property type="entry name" value="Lipovitellin, beta-sheet shell regions, chain A"/>
    <property type="match status" value="1"/>
</dbReference>
<dbReference type="FunFam" id="2.20.50.20:FF:000003">
    <property type="entry name" value="Microsomal triglyceride transfer protein large subunit"/>
    <property type="match status" value="1"/>
</dbReference>
<evidence type="ECO:0000256" key="4">
    <source>
        <dbReference type="ARBA" id="ARBA00022729"/>
    </source>
</evidence>
<dbReference type="VEuPathDB" id="VectorBase:GBRI001087"/>
<evidence type="ECO:0000259" key="12">
    <source>
        <dbReference type="PROSITE" id="PS51233"/>
    </source>
</evidence>
<comment type="subcellular location">
    <subcellularLocation>
        <location evidence="1">Secreted</location>
    </subcellularLocation>
</comment>
<dbReference type="SMART" id="SM00216">
    <property type="entry name" value="VWD"/>
    <property type="match status" value="1"/>
</dbReference>
<keyword evidence="5" id="KW-0758">Storage protein</keyword>
<evidence type="ECO:0000256" key="6">
    <source>
        <dbReference type="ARBA" id="ARBA00023055"/>
    </source>
</evidence>
<keyword evidence="14" id="KW-1185">Reference proteome</keyword>
<dbReference type="FunFam" id="2.20.80.10:FF:000003">
    <property type="entry name" value="Apolipoprotein lipid transfer particle"/>
    <property type="match status" value="1"/>
</dbReference>
<feature type="domain" description="Vitellogenin" evidence="11">
    <location>
        <begin position="57"/>
        <end position="743"/>
    </location>
</feature>
<evidence type="ECO:0000256" key="1">
    <source>
        <dbReference type="ARBA" id="ARBA00004613"/>
    </source>
</evidence>
<dbReference type="EnsemblMetazoa" id="GBRI001087-RA">
    <property type="protein sequence ID" value="GBRI001087-PA"/>
    <property type="gene ID" value="GBRI001087"/>
</dbReference>
<dbReference type="PROSITE" id="PS51211">
    <property type="entry name" value="VITELLOGENIN"/>
    <property type="match status" value="1"/>
</dbReference>
<dbReference type="InterPro" id="IPR009454">
    <property type="entry name" value="Lipid_transpt_open_b-sht"/>
</dbReference>
<dbReference type="InterPro" id="IPR001747">
    <property type="entry name" value="Vitellogenin_N"/>
</dbReference>
<dbReference type="InterPro" id="IPR015255">
    <property type="entry name" value="Vitellinogen_open_b-sht"/>
</dbReference>
<dbReference type="STRING" id="37001.A0A1A9W006"/>
<dbReference type="InterPro" id="IPR015819">
    <property type="entry name" value="Lipid_transp_b-sht_shell"/>
</dbReference>
<keyword evidence="4" id="KW-0732">Signal</keyword>
<dbReference type="PANTHER" id="PTHR23345">
    <property type="entry name" value="VITELLOGENIN-RELATED"/>
    <property type="match status" value="1"/>
</dbReference>
<dbReference type="Gene3D" id="2.20.80.10">
    <property type="entry name" value="Lipovitellin-phosvitin complex, chain A, domain 4"/>
    <property type="match status" value="1"/>
</dbReference>
<accession>A0A1A9W006</accession>
<evidence type="ECO:0000313" key="13">
    <source>
        <dbReference type="EnsemblMetazoa" id="GBRI001087-PA"/>
    </source>
</evidence>
<keyword evidence="2" id="KW-0813">Transport</keyword>
<dbReference type="InterPro" id="IPR050733">
    <property type="entry name" value="Vitellogenin/Apolipophorin"/>
</dbReference>
<evidence type="ECO:0000256" key="5">
    <source>
        <dbReference type="ARBA" id="ARBA00022761"/>
    </source>
</evidence>
<dbReference type="Gene3D" id="1.25.10.20">
    <property type="entry name" value="Vitellinogen, superhelical"/>
    <property type="match status" value="1"/>
</dbReference>
<evidence type="ECO:0008006" key="15">
    <source>
        <dbReference type="Google" id="ProtNLM"/>
    </source>
</evidence>
<dbReference type="Pfam" id="PF00094">
    <property type="entry name" value="VWD"/>
    <property type="match status" value="1"/>
</dbReference>
<sequence>MKGINYSLKIVKYTCCVVFLLTLHIEFGLTARKNPLKDSRICGRPYCNSGEKGKFNYLVDNIYNYDYTIELRTLFMGSGENMSTLFLKANVDFLFPSLCEGYLRVNEVKLWDKPGFDENLKSATSSDNFYDYYGELDKLDDKEIDVTSAEETNTGEHAKSKKLEFDLKANLLRFAFHDGRISELCPPINEKIWVLNFKRGILSTFQNTMLRFDIDFNTTETDVSGTCDVQYSLERTDNVFITIRKYKNINSCRNRYSTHTILQTTPYTFREDKTIWPILNSESYCNMTIDSNIYRNVSCYERYQLIPFSNATSGAVTMSNHKLEFKGESSNSNREFLNQSTALPIYSFWAVILAHIHYYTLSSTGSDIVEKRATLLFDHTPVAKPTHGEIKASRELLKEMCTLGFPKIQREFIDAFTRFLQTTMHLDYKALTQLLARSASICEQGKSHVLESLPYIGSTAAYQVMRDQIIGNGISKSLAQNWMISLSFIQRPNEETLETFYTILEFSRKKIDPEYTLGASAVIHSFCRHNENCDAHPKILKITNLLETEFLNLFNMYRGERRSRERMIVILKSLGNIGIVSEPFAAQLEDIVIDDMASIDIRLQAVLVFRRVNCEKYQQFFLNTYANHTMNSEIRISSYLQVMRCPNYAIINLVKVILESEEVNQVGSFVWSHLKNLAKSSSPVRIEAQGLLLNDDLSNRFKMDIRKFSRNYEHSLFFDEYNFGTTTDLNLIFGTDSYLPRTFNLNFTAELFGQSVNFFDFSARAEGFEELVASIFGPKGPLNREIFRKKFSFLNRWLGNESSEDLDPLDNILSIDGLRLKRSNSQESTENVEVMDDSEDEEETHRYKRSLKKDFRHRKDEIESEVNSINYKLNYNYSNPRIQIGIRIFGNDLWYHSLEGITEFKALTKEFDIFHQISKILSGQEITYTKSRVLLDASYNVPMSIGLTLGVNALAASSIDLRISGNLERVEPNTDWHFDLQGKFKPSVSVDVITSLQADMFYAVSGIKVKGNLYSNSEIEAKLKVRGKNLVSFSFDLPQETNEILSARSELIVLTEEAEISQVGISQRRSNSSCTWPVLNRAIGLQICTHFSVPDLSNSADTIYPSLLLSGPTNFSIILKKSDPTAKRYVFEYTLEQESNASSWSLLFHTPGSAVARVLVTNVTTTSDAFNASVAFVSGESKTLAGCSYVGNPDKRQFDFFLDTNGNKSLEMNMELKRSQERTTWVYTPKMLLAVNGVNITGLIGTVRITEKNGIMQNDFEISFETKKLQALLRGNYVQTEITASTNATITYRFQANKIESINYEGKLTNVGDKGKTEYRGGMTLRASAYPKLNFASNATWLSLQGHTEGTLIYNNAPDLVNPLYSSSLRVIFVRSYSEDFPIEGCRTKASLEVKMPRSKIDFRIFLKHEERSKNGTEHNVLVGLRYAPEKEATALFSVHLPRKSLFIIDGYMNITVPEFNSCTVHLRVNEISAKNFMVNFNGSWFTKHSISIRGNYKDKSSRVQSIHLVKLIIESPSFEITSVKMLYRRNQLLIYTDVQARYAKDPYSLTAQYSTSPTSNNSNAAIRVKIKDQDYWSNIKLLSERPKLLDIEIHLDKIRDISAKLEMISLERRKELSIDLKWDANRDPSQRLGLSGEYSSPSESRYTSNVMVTYPDRTISCGFDAYTGGPEYYGSLRSSWSSNEIIVLTYNAGVIPSKSVHNWIRVQLQTPFEGWRKNGLEAGVYTNDRLILANSSLMWAENQRLDFGYKSDYEFNEAVTNLDLYFGINSTVKDIPIINIKLTHLQDMKKFDTYFKLRYSDSNNSVNVYSIKSFWELSKQAGSRNITGTIFMLSPFEGYRKGGLATKFMFNDRREIKGAASLDFDIREFTLAIDGYVRRFSDNMLTINITTPLENFRSINGRFGLNDKRRHAVAEVRAPLGAVGAEILCDIISMMNFDIKLSIAAPLEKFQQAALFAKIKPETVDIHGVWNNATLGFTGVWRRTNKTDFEYSYTVFTPLHGFEENGFIVKFTKKDVFILHLHGKLSKYKLGVKIDGTPKSKLLNQLGSNKIELEILYDDDFQPPKLIASDDYDIDEVDYDEFFSYFVDFEIDSIVWPTIYGTVDIQEIMDYYLIVGNIQLPQGQVDFKDRLFYPDYVTVLNVFTINTPFPAVPQLKSIIEYQIDLDFKHLYEKIQFVVSDSIQPPSVIGIEFNYTKIEDSVKPKLHDIKINLKSPFSILPEIEIWGSLELEENIYRGNISSRTINTFLSLATSVESEEQFFESTVGVVLESNIIPHYSCNGYIKKDFNENDNTVIIQFTVTDNHIVNELHIKSAWFKDVAHLVNAYGKIRTTMLPLKLAESSLLITEDENPRVSCDLSLTSREGHHVKYGLRAIKKDDTFNVEIWTPIEEYRNISMHGSIVPFSPSSENFNEYQIFGNLYRNMAVYAISGVVKMTEKRPTYANLRIRQGTGGEGIVSLSVSEFDHAPSKDLKFNFDANENNGHKWKISGVYSLQGKDSVELSTSIKSTVAEIKNINFRGKMIAHNASHILSDISLDTPWKEFGIESVHLNSNFSVLKYGGNVGGEYRIGKNIGRGCFQWSWLLAENMQLLLESYMERPHVTPRVVHVSAKYINPNQSFQRVETGGVLDVDSKWKLSLNGLLNYMSTDDIHVGLDAALPPPVGDLHRFDLNYRGNLISKQGQQPEVFLEGKYNSEDAQRKCLGRISYRNSTDLQGLGHLEWGILSNISTVAGDFQMLRKPGRRREFYAKMLTPMYKNENTFFMKGMYDMTEKDYHNLVCAIDYPASRQIADFNVFFVTFSNMHGYLNSTTPFANMTWFKADFNFSTTSDETFRYCKGAWPSDTAFFELRNANTNQTLNRNLKGEIQIEIPLATRHKTDVKYNFNENSYNDDGFLKVFYNSNEVLDGVYTATDDRKHPVRTKTINMKIQNELKPIGVHYIQKKDISRPVEIVDEKRLEIYELQNALNFNLTGELHTVTKPSGQELKIRAIHPNRTVIVTTSYDLLDERILKHRSKLELSTTAWIGYNIVLQNYTTIGNDSGKFEIDLFYPKRTLSTEGRYHVTEEKLSSDIVFKWTNADSFNKDLKVLRTGLIWQTEPLVHGDKEHQTVIVTIGHPDLEKDVTMKAKYYRGVLELLKVDCAIDYSNEPDHLIVLGLVLKDTHQKQGNTNYALQLNAHHIASELELQLNGTVVVIPTLYKTKFDANYKRSFYTEKGGQFLASLDVNKKEIEYIRNSPSRSVRMWAVPSFNFPVYGLNATIWDTPDMNDTGYVYIDLEKKFIRAEVNLTEDASQNLQLIGFIPDARSGYLDVWRNYEEIRIIDVSSYLKMNHSRLITGRLHWRPKIRADIREKINTIGNSIYNSFAEGIDFWIKSLYSETMEAIGVIWDTTKSYNQAFFEDLEQLSILEEDLNDLRQFVNQSYEANDFYIKTVLNFTLTIIDELAIRDHIGSLPKIFTEIWQAMGDSGKAIRNSIVWLIETIKNAYNNILNAVSRFFHGESLRYLSELMEKGVHKYDRFIKDLHISFIKYVENLWNKFWNMMSNYWRSVLKRLEPHLFKFITYVETAAWDLSKELFDFIYKRTNELAESPYFNKVSSFTQDVDRLYRDMKSRDAVSNIKKYSIIVWNFIKEKYFKLVPFGAELNEVLTEIWEEIKELQKIEQVELIIRKYKKLMAKLEWVAEELQLEVRLRQLYYLIANKLHNYATNAVETADMYREAKTKFIFDPDVGVLDIEQKLPMSWHAFNETPRFEEIPEYKLIAKIQNLFKTTNTSLIRYIYNLRQHFDPKTWLPPYQGRALLIGSHHYMTFDNRFVSMRTDFEQTDRCFYLLAHDFFQGNFTLLLEPSASLQHNTMIPGRKLSFILSDQLIEIDFGNNHLSINGDTETLLPFKAGEVIVHRENDILTITSGTEFSLCCNIQFDLCWIEISGWYFGHTAGVLGTMNNEDFDDLLTSNNYISKNAHEFTDSWSVGDCKQTAGVQANYKQTEQSITEKVKKICNDFFTSGILSACADTIEIKPFYEICINLGTDANALQPENPVNKGACTAALAYIEACTNAHIPLRVPEQCVYCQLDNGSFVGEGTFVQLSDSHVPRSSDIVFIVEAKPCNENLMESKSIMSVVSVLEEQLLLQKISKNRYAVISFGGIPPFDKPRSIYHENSVFTTDYNKLSKYFSYIKTGNGTNHDILQAISTATHLNFRPGVSKTFILLPCSNCASKHMRFDYTSILQYMLEEGVNLHILADTEFEFEKTRKLRHFFGLDRNFVYSKRFPEGDAEARRQLHISKSNLGICTPLALETNGTVFSARRLMPERKFPIKRFATIFAKRVVKSAIPKINQTCECSGYNTGVAYLACSPSTNLVEDIDINDYELEFDDWESQEDDDDIPSWV</sequence>
<evidence type="ECO:0000256" key="8">
    <source>
        <dbReference type="ARBA" id="ARBA00023180"/>
    </source>
</evidence>
<comment type="caution">
    <text evidence="9">Lacks conserved residue(s) required for the propagation of feature annotation.</text>
</comment>